<accession>A0AAV7Q0E4</accession>
<proteinExistence type="predicted"/>
<comment type="caution">
    <text evidence="2">The sequence shown here is derived from an EMBL/GenBank/DDBJ whole genome shotgun (WGS) entry which is preliminary data.</text>
</comment>
<evidence type="ECO:0000256" key="1">
    <source>
        <dbReference type="SAM" id="MobiDB-lite"/>
    </source>
</evidence>
<keyword evidence="3" id="KW-1185">Reference proteome</keyword>
<evidence type="ECO:0000313" key="3">
    <source>
        <dbReference type="Proteomes" id="UP001066276"/>
    </source>
</evidence>
<dbReference type="AlphaFoldDB" id="A0AAV7Q0E4"/>
<feature type="region of interest" description="Disordered" evidence="1">
    <location>
        <begin position="51"/>
        <end position="146"/>
    </location>
</feature>
<gene>
    <name evidence="2" type="ORF">NDU88_011284</name>
</gene>
<name>A0AAV7Q0E4_PLEWA</name>
<dbReference type="EMBL" id="JANPWB010000011">
    <property type="protein sequence ID" value="KAJ1132984.1"/>
    <property type="molecule type" value="Genomic_DNA"/>
</dbReference>
<evidence type="ECO:0000313" key="2">
    <source>
        <dbReference type="EMBL" id="KAJ1132984.1"/>
    </source>
</evidence>
<sequence>MRPQTLLHALVVAPAPAGGIHNLASPTAVGERTAVEPLFSVVKFQGFRSSPTHHRVIQGPPVLHSTPPLPQLRTKGSAPSGHPDRRRGGPRCGGPAVRPQPRAAAAMDSLLNRGHHFRSQQSRSSQGDPGQSTHQRRSAAVLTGAG</sequence>
<evidence type="ECO:0008006" key="4">
    <source>
        <dbReference type="Google" id="ProtNLM"/>
    </source>
</evidence>
<dbReference type="Proteomes" id="UP001066276">
    <property type="component" value="Chromosome 7"/>
</dbReference>
<reference evidence="2" key="1">
    <citation type="journal article" date="2022" name="bioRxiv">
        <title>Sequencing and chromosome-scale assembly of the giantPleurodeles waltlgenome.</title>
        <authorList>
            <person name="Brown T."/>
            <person name="Elewa A."/>
            <person name="Iarovenko S."/>
            <person name="Subramanian E."/>
            <person name="Araus A.J."/>
            <person name="Petzold A."/>
            <person name="Susuki M."/>
            <person name="Suzuki K.-i.T."/>
            <person name="Hayashi T."/>
            <person name="Toyoda A."/>
            <person name="Oliveira C."/>
            <person name="Osipova E."/>
            <person name="Leigh N.D."/>
            <person name="Simon A."/>
            <person name="Yun M.H."/>
        </authorList>
    </citation>
    <scope>NUCLEOTIDE SEQUENCE</scope>
    <source>
        <strain evidence="2">20211129_DDA</strain>
        <tissue evidence="2">Liver</tissue>
    </source>
</reference>
<organism evidence="2 3">
    <name type="scientific">Pleurodeles waltl</name>
    <name type="common">Iberian ribbed newt</name>
    <dbReference type="NCBI Taxonomy" id="8319"/>
    <lineage>
        <taxon>Eukaryota</taxon>
        <taxon>Metazoa</taxon>
        <taxon>Chordata</taxon>
        <taxon>Craniata</taxon>
        <taxon>Vertebrata</taxon>
        <taxon>Euteleostomi</taxon>
        <taxon>Amphibia</taxon>
        <taxon>Batrachia</taxon>
        <taxon>Caudata</taxon>
        <taxon>Salamandroidea</taxon>
        <taxon>Salamandridae</taxon>
        <taxon>Pleurodelinae</taxon>
        <taxon>Pleurodeles</taxon>
    </lineage>
</organism>
<protein>
    <recommendedName>
        <fullName evidence="4">Secreted protein</fullName>
    </recommendedName>
</protein>
<feature type="compositionally biased region" description="Low complexity" evidence="1">
    <location>
        <begin position="93"/>
        <end position="106"/>
    </location>
</feature>